<dbReference type="AlphaFoldDB" id="A0A089HRA8"/>
<sequence>MCETHSKILIFFKNEHLHLPNISNWLRTAPEFDAYKFHSITSTKHDGLSFKEELFTKCVEKDMLQKPPIYITIFDKKGHEILINKGRQITCLSISLHSLTTQRTFEDWLKFTDGFFESKIGIAACVYPKDDFFWQRNTDLGQYKKYGKSTEGLQTIQKNKSTTIINPKTLPGFPMYVDEIWFGSTWMMWFGPEYYKYIPRERLLQFKQAFQTMVFDNGSIFIQLYESVEDVEKEESRQVQCRTFTSK</sequence>
<dbReference type="OrthoDB" id="2188649at2"/>
<proteinExistence type="predicted"/>
<dbReference type="KEGG" id="pdu:PDUR_23610"/>
<gene>
    <name evidence="1" type="ORF">PDUR_23610</name>
</gene>
<reference evidence="1 2" key="1">
    <citation type="submission" date="2014-08" db="EMBL/GenBank/DDBJ databases">
        <title>Comparative genomics of the Paenibacillus odorifer group.</title>
        <authorList>
            <person name="den Bakker H.C."/>
            <person name="Tsai Y.-C."/>
            <person name="Martin N."/>
            <person name="Korlach J."/>
            <person name="Wiedmann M."/>
        </authorList>
    </citation>
    <scope>NUCLEOTIDE SEQUENCE [LARGE SCALE GENOMIC DNA]</scope>
    <source>
        <strain evidence="1 2">DSM 1735</strain>
    </source>
</reference>
<organism evidence="1 2">
    <name type="scientific">Paenibacillus durus</name>
    <name type="common">Paenibacillus azotofixans</name>
    <dbReference type="NCBI Taxonomy" id="44251"/>
    <lineage>
        <taxon>Bacteria</taxon>
        <taxon>Bacillati</taxon>
        <taxon>Bacillota</taxon>
        <taxon>Bacilli</taxon>
        <taxon>Bacillales</taxon>
        <taxon>Paenibacillaceae</taxon>
        <taxon>Paenibacillus</taxon>
    </lineage>
</organism>
<name>A0A089HRA8_PAEDU</name>
<dbReference type="STRING" id="44251.PDUR_23610"/>
<keyword evidence="2" id="KW-1185">Reference proteome</keyword>
<evidence type="ECO:0000313" key="2">
    <source>
        <dbReference type="Proteomes" id="UP000029409"/>
    </source>
</evidence>
<dbReference type="RefSeq" id="WP_042208297.1">
    <property type="nucleotide sequence ID" value="NZ_CP009288.1"/>
</dbReference>
<dbReference type="EMBL" id="CP009288">
    <property type="protein sequence ID" value="AIQ14541.1"/>
    <property type="molecule type" value="Genomic_DNA"/>
</dbReference>
<dbReference type="Proteomes" id="UP000029409">
    <property type="component" value="Chromosome"/>
</dbReference>
<protein>
    <submittedName>
        <fullName evidence="1">Uncharacterized protein</fullName>
    </submittedName>
</protein>
<evidence type="ECO:0000313" key="1">
    <source>
        <dbReference type="EMBL" id="AIQ14541.1"/>
    </source>
</evidence>
<accession>A0A089HRA8</accession>